<feature type="coiled-coil region" evidence="1">
    <location>
        <begin position="4"/>
        <end position="38"/>
    </location>
</feature>
<organism evidence="2 3">
    <name type="scientific">Lachnospira eligens</name>
    <dbReference type="NCBI Taxonomy" id="39485"/>
    <lineage>
        <taxon>Bacteria</taxon>
        <taxon>Bacillati</taxon>
        <taxon>Bacillota</taxon>
        <taxon>Clostridia</taxon>
        <taxon>Lachnospirales</taxon>
        <taxon>Lachnospiraceae</taxon>
        <taxon>Lachnospira</taxon>
    </lineage>
</organism>
<dbReference type="AlphaFoldDB" id="A0A174YUA8"/>
<accession>A0A174YUA8</accession>
<dbReference type="EMBL" id="CZBU01000003">
    <property type="protein sequence ID" value="CUQ77117.1"/>
    <property type="molecule type" value="Genomic_DNA"/>
</dbReference>
<evidence type="ECO:0000256" key="1">
    <source>
        <dbReference type="SAM" id="Coils"/>
    </source>
</evidence>
<name>A0A174YUA8_9FIRM</name>
<evidence type="ECO:0000313" key="3">
    <source>
        <dbReference type="Proteomes" id="UP000095621"/>
    </source>
</evidence>
<dbReference type="Proteomes" id="UP000095621">
    <property type="component" value="Unassembled WGS sequence"/>
</dbReference>
<protein>
    <submittedName>
        <fullName evidence="2">Uncharacterized protein</fullName>
    </submittedName>
</protein>
<dbReference type="Gene3D" id="1.20.5.170">
    <property type="match status" value="1"/>
</dbReference>
<proteinExistence type="predicted"/>
<keyword evidence="1" id="KW-0175">Coiled coil</keyword>
<sequence>MMTQEQMEVKIMKLETENDEIKRTISEMQQEIKKTVSLLEQMADLMTSGK</sequence>
<dbReference type="RefSeq" id="WP_156327290.1">
    <property type="nucleotide sequence ID" value="NZ_CZBU01000003.1"/>
</dbReference>
<reference evidence="2 3" key="1">
    <citation type="submission" date="2015-09" db="EMBL/GenBank/DDBJ databases">
        <authorList>
            <consortium name="Pathogen Informatics"/>
        </authorList>
    </citation>
    <scope>NUCLEOTIDE SEQUENCE [LARGE SCALE GENOMIC DNA]</scope>
    <source>
        <strain evidence="2 3">2789STDY5834875</strain>
    </source>
</reference>
<evidence type="ECO:0000313" key="2">
    <source>
        <dbReference type="EMBL" id="CUQ77117.1"/>
    </source>
</evidence>
<gene>
    <name evidence="2" type="ORF">ERS852490_01403</name>
</gene>